<evidence type="ECO:0000256" key="2">
    <source>
        <dbReference type="ARBA" id="ARBA00006148"/>
    </source>
</evidence>
<reference evidence="9" key="1">
    <citation type="submission" date="2017-02" db="UniProtKB">
        <authorList>
            <consortium name="WormBaseParasite"/>
        </authorList>
    </citation>
    <scope>IDENTIFICATION</scope>
</reference>
<evidence type="ECO:0000256" key="7">
    <source>
        <dbReference type="RuleBase" id="RU361216"/>
    </source>
</evidence>
<dbReference type="WBParaSite" id="ALUE_0000087001-mRNA-1">
    <property type="protein sequence ID" value="ALUE_0000087001-mRNA-1"/>
    <property type="gene ID" value="ALUE_0000087001"/>
</dbReference>
<keyword evidence="4 7" id="KW-0812">Transmembrane</keyword>
<dbReference type="InterPro" id="IPR001991">
    <property type="entry name" value="Na-dicarboxylate_symporter"/>
</dbReference>
<comment type="subcellular location">
    <subcellularLocation>
        <location evidence="1 7">Membrane</location>
        <topology evidence="1 7">Multi-pass membrane protein</topology>
    </subcellularLocation>
</comment>
<dbReference type="Gene3D" id="1.10.3860.10">
    <property type="entry name" value="Sodium:dicarboxylate symporter"/>
    <property type="match status" value="1"/>
</dbReference>
<dbReference type="GO" id="GO:0005886">
    <property type="term" value="C:plasma membrane"/>
    <property type="evidence" value="ECO:0007669"/>
    <property type="project" value="TreeGrafter"/>
</dbReference>
<dbReference type="GO" id="GO:0015501">
    <property type="term" value="F:glutamate:sodium symporter activity"/>
    <property type="evidence" value="ECO:0007669"/>
    <property type="project" value="TreeGrafter"/>
</dbReference>
<keyword evidence="6 7" id="KW-0472">Membrane</keyword>
<evidence type="ECO:0000256" key="4">
    <source>
        <dbReference type="ARBA" id="ARBA00022692"/>
    </source>
</evidence>
<dbReference type="AlphaFoldDB" id="A0A0M3HH75"/>
<dbReference type="InterPro" id="IPR050746">
    <property type="entry name" value="DAACS"/>
</dbReference>
<evidence type="ECO:0000313" key="8">
    <source>
        <dbReference type="Proteomes" id="UP000036681"/>
    </source>
</evidence>
<feature type="transmembrane region" description="Helical" evidence="7">
    <location>
        <begin position="34"/>
        <end position="60"/>
    </location>
</feature>
<dbReference type="PANTHER" id="PTHR11958">
    <property type="entry name" value="SODIUM/DICARBOXYLATE SYMPORTER-RELATED"/>
    <property type="match status" value="1"/>
</dbReference>
<dbReference type="PANTHER" id="PTHR11958:SF46">
    <property type="entry name" value="SODIUM-DEPENDENT EXCITATORY AMINO ACID TRANSPORTER GLT-3-RELATED"/>
    <property type="match status" value="1"/>
</dbReference>
<keyword evidence="3 7" id="KW-0813">Transport</keyword>
<proteinExistence type="inferred from homology"/>
<evidence type="ECO:0000256" key="3">
    <source>
        <dbReference type="ARBA" id="ARBA00022448"/>
    </source>
</evidence>
<keyword evidence="7" id="KW-0769">Symport</keyword>
<protein>
    <recommendedName>
        <fullName evidence="7">Amino acid transporter</fullName>
    </recommendedName>
</protein>
<organism evidence="8 9">
    <name type="scientific">Ascaris lumbricoides</name>
    <name type="common">Giant roundworm</name>
    <dbReference type="NCBI Taxonomy" id="6252"/>
    <lineage>
        <taxon>Eukaryota</taxon>
        <taxon>Metazoa</taxon>
        <taxon>Ecdysozoa</taxon>
        <taxon>Nematoda</taxon>
        <taxon>Chromadorea</taxon>
        <taxon>Rhabditida</taxon>
        <taxon>Spirurina</taxon>
        <taxon>Ascaridomorpha</taxon>
        <taxon>Ascaridoidea</taxon>
        <taxon>Ascarididae</taxon>
        <taxon>Ascaris</taxon>
    </lineage>
</organism>
<dbReference type="GO" id="GO:0015175">
    <property type="term" value="F:neutral L-amino acid transmembrane transporter activity"/>
    <property type="evidence" value="ECO:0007669"/>
    <property type="project" value="TreeGrafter"/>
</dbReference>
<dbReference type="Proteomes" id="UP000036681">
    <property type="component" value="Unplaced"/>
</dbReference>
<dbReference type="PRINTS" id="PR00173">
    <property type="entry name" value="EDTRNSPORT"/>
</dbReference>
<evidence type="ECO:0000256" key="1">
    <source>
        <dbReference type="ARBA" id="ARBA00004141"/>
    </source>
</evidence>
<keyword evidence="8" id="KW-1185">Reference proteome</keyword>
<dbReference type="SUPFAM" id="SSF118215">
    <property type="entry name" value="Proton glutamate symport protein"/>
    <property type="match status" value="1"/>
</dbReference>
<sequence length="152" mass="16723">MLHLGEWCYPIGILSLVCKNIVDIDNLSETAQALAMYVVTVICGLMIHSLLTLPLLYFVVTRRSPFDFMTGMLQALATAFGTASSGATLPVTFRSLEDDLKIDRRVTRFVLPLGATITMVKDGTALYEAVAVIFIAQLNNIQLSLLELLTIR</sequence>
<keyword evidence="5 7" id="KW-1133">Transmembrane helix</keyword>
<dbReference type="InterPro" id="IPR036458">
    <property type="entry name" value="Na:dicarbo_symporter_sf"/>
</dbReference>
<name>A0A0M3HH75_ASCLU</name>
<evidence type="ECO:0000256" key="5">
    <source>
        <dbReference type="ARBA" id="ARBA00022989"/>
    </source>
</evidence>
<evidence type="ECO:0000313" key="9">
    <source>
        <dbReference type="WBParaSite" id="ALUE_0000087001-mRNA-1"/>
    </source>
</evidence>
<comment type="similarity">
    <text evidence="2 7">Belongs to the dicarboxylate/amino acid:cation symporter (DAACS) (TC 2.A.23) family.</text>
</comment>
<comment type="caution">
    <text evidence="7">Lacks conserved residue(s) required for the propagation of feature annotation.</text>
</comment>
<dbReference type="GO" id="GO:0005313">
    <property type="term" value="F:L-glutamate transmembrane transporter activity"/>
    <property type="evidence" value="ECO:0007669"/>
    <property type="project" value="TreeGrafter"/>
</dbReference>
<evidence type="ECO:0000256" key="6">
    <source>
        <dbReference type="ARBA" id="ARBA00023136"/>
    </source>
</evidence>
<accession>A0A0M3HH75</accession>
<dbReference type="Pfam" id="PF00375">
    <property type="entry name" value="SDF"/>
    <property type="match status" value="1"/>
</dbReference>